<comment type="caution">
    <text evidence="4">The sequence shown here is derived from an EMBL/GenBank/DDBJ whole genome shotgun (WGS) entry which is preliminary data.</text>
</comment>
<name>A0A7X9WZ85_9SPHN</name>
<dbReference type="Gene3D" id="3.40.50.720">
    <property type="entry name" value="NAD(P)-binding Rossmann-like Domain"/>
    <property type="match status" value="1"/>
</dbReference>
<dbReference type="InterPro" id="IPR013328">
    <property type="entry name" value="6PGD_dom2"/>
</dbReference>
<evidence type="ECO:0000259" key="2">
    <source>
        <dbReference type="Pfam" id="PF00725"/>
    </source>
</evidence>
<dbReference type="GO" id="GO:0070403">
    <property type="term" value="F:NAD+ binding"/>
    <property type="evidence" value="ECO:0007669"/>
    <property type="project" value="InterPro"/>
</dbReference>
<dbReference type="SUPFAM" id="SSF51735">
    <property type="entry name" value="NAD(P)-binding Rossmann-fold domains"/>
    <property type="match status" value="1"/>
</dbReference>
<sequence length="473" mass="49859">MNATIGKVAVCGAGAMGSGIAQVAAQAGASVLIFDVNIEALETSRTRTLADLDKLAARGKLSADEARTIGERMQWVSTLDALADRDLVIEAIIEDAGIKGQLFERIEAIVAPDAIIATNTSSLPISRLARGLKQPARFVGMHFFNPATAMKLVEVISGAATDPAVAARIRATAESWGKVAIPVADVPGFIVNRVARPFYGEAFTALNEGAADAASIDALFRAAGFRMGPLELTDLIGQDVNFAVTRSVFDSYFGRTRFVPQLRQAALVDAGWYGRKSGRGVYDYRDGAPKAADPQASDIIVTDTYQKAMAALKDAAPGTFLRCGALFVGMTQGLTARRESDTLGAPVILFDWSPADATGPVGFTLSDESARPDALSLLAAQSRAGVEIADRPGMIVARTLAQLANAAADAVLERVADEQGIDAALRYGANYPYGPFAWADRCGRGALVRLLDGIADGTGEAMYRPSHYLRNGA</sequence>
<dbReference type="EMBL" id="JABBFV010000023">
    <property type="protein sequence ID" value="NML12647.1"/>
    <property type="molecule type" value="Genomic_DNA"/>
</dbReference>
<dbReference type="Gene3D" id="1.10.1040.50">
    <property type="match status" value="1"/>
</dbReference>
<evidence type="ECO:0000313" key="4">
    <source>
        <dbReference type="EMBL" id="NML12647.1"/>
    </source>
</evidence>
<gene>
    <name evidence="4" type="ORF">HHL08_21355</name>
</gene>
<dbReference type="InterPro" id="IPR036291">
    <property type="entry name" value="NAD(P)-bd_dom_sf"/>
</dbReference>
<dbReference type="Proteomes" id="UP000519023">
    <property type="component" value="Unassembled WGS sequence"/>
</dbReference>
<keyword evidence="5" id="KW-1185">Reference proteome</keyword>
<feature type="domain" description="3-hydroxyacyl-CoA dehydrogenase NAD binding" evidence="3">
    <location>
        <begin position="7"/>
        <end position="185"/>
    </location>
</feature>
<dbReference type="Pfam" id="PF00725">
    <property type="entry name" value="3HCDH"/>
    <property type="match status" value="2"/>
</dbReference>
<dbReference type="Pfam" id="PF02737">
    <property type="entry name" value="3HCDH_N"/>
    <property type="match status" value="1"/>
</dbReference>
<dbReference type="RefSeq" id="WP_169574993.1">
    <property type="nucleotide sequence ID" value="NZ_JABBFV010000023.1"/>
</dbReference>
<feature type="domain" description="3-hydroxyacyl-CoA dehydrogenase C-terminal" evidence="2">
    <location>
        <begin position="188"/>
        <end position="284"/>
    </location>
</feature>
<evidence type="ECO:0000259" key="3">
    <source>
        <dbReference type="Pfam" id="PF02737"/>
    </source>
</evidence>
<dbReference type="InterPro" id="IPR008927">
    <property type="entry name" value="6-PGluconate_DH-like_C_sf"/>
</dbReference>
<dbReference type="InterPro" id="IPR006176">
    <property type="entry name" value="3-OHacyl-CoA_DH_NAD-bd"/>
</dbReference>
<dbReference type="SUPFAM" id="SSF48179">
    <property type="entry name" value="6-phosphogluconate dehydrogenase C-terminal domain-like"/>
    <property type="match status" value="2"/>
</dbReference>
<dbReference type="PANTHER" id="PTHR48075:SF5">
    <property type="entry name" value="3-HYDROXYBUTYRYL-COA DEHYDROGENASE"/>
    <property type="match status" value="1"/>
</dbReference>
<feature type="domain" description="3-hydroxyacyl-CoA dehydrogenase C-terminal" evidence="2">
    <location>
        <begin position="393"/>
        <end position="470"/>
    </location>
</feature>
<dbReference type="InterPro" id="IPR006108">
    <property type="entry name" value="3HC_DH_C"/>
</dbReference>
<accession>A0A7X9WZ85</accession>
<dbReference type="AlphaFoldDB" id="A0A7X9WZ85"/>
<evidence type="ECO:0000313" key="5">
    <source>
        <dbReference type="Proteomes" id="UP000519023"/>
    </source>
</evidence>
<dbReference type="PANTHER" id="PTHR48075">
    <property type="entry name" value="3-HYDROXYACYL-COA DEHYDROGENASE FAMILY PROTEIN"/>
    <property type="match status" value="1"/>
</dbReference>
<protein>
    <submittedName>
        <fullName evidence="4">3-hydroxybutyryl-CoA dehydrogenase</fullName>
    </submittedName>
</protein>
<dbReference type="FunFam" id="3.40.50.720:FF:000009">
    <property type="entry name" value="Fatty oxidation complex, alpha subunit"/>
    <property type="match status" value="1"/>
</dbReference>
<evidence type="ECO:0000256" key="1">
    <source>
        <dbReference type="ARBA" id="ARBA00023002"/>
    </source>
</evidence>
<dbReference type="GO" id="GO:0006631">
    <property type="term" value="P:fatty acid metabolic process"/>
    <property type="evidence" value="ECO:0007669"/>
    <property type="project" value="InterPro"/>
</dbReference>
<proteinExistence type="predicted"/>
<organism evidence="4 5">
    <name type="scientific">Sphingobium psychrophilum</name>
    <dbReference type="NCBI Taxonomy" id="2728834"/>
    <lineage>
        <taxon>Bacteria</taxon>
        <taxon>Pseudomonadati</taxon>
        <taxon>Pseudomonadota</taxon>
        <taxon>Alphaproteobacteria</taxon>
        <taxon>Sphingomonadales</taxon>
        <taxon>Sphingomonadaceae</taxon>
        <taxon>Sphingobium</taxon>
    </lineage>
</organism>
<dbReference type="GO" id="GO:0016616">
    <property type="term" value="F:oxidoreductase activity, acting on the CH-OH group of donors, NAD or NADP as acceptor"/>
    <property type="evidence" value="ECO:0007669"/>
    <property type="project" value="InterPro"/>
</dbReference>
<dbReference type="Gene3D" id="1.10.1040.10">
    <property type="entry name" value="N-(1-d-carboxylethyl)-l-norvaline Dehydrogenase, domain 2"/>
    <property type="match status" value="1"/>
</dbReference>
<reference evidence="4 5" key="1">
    <citation type="submission" date="2020-04" db="EMBL/GenBank/DDBJ databases">
        <title>Sphingobium sp. AR-3-1 isolated from Arctic soil.</title>
        <authorList>
            <person name="Dahal R.H."/>
            <person name="Chaudhary D.K."/>
        </authorList>
    </citation>
    <scope>NUCLEOTIDE SEQUENCE [LARGE SCALE GENOMIC DNA]</scope>
    <source>
        <strain evidence="4 5">AR-3-1</strain>
    </source>
</reference>
<keyword evidence="1" id="KW-0560">Oxidoreductase</keyword>